<evidence type="ECO:0000256" key="9">
    <source>
        <dbReference type="SAM" id="Phobius"/>
    </source>
</evidence>
<evidence type="ECO:0000256" key="1">
    <source>
        <dbReference type="ARBA" id="ARBA00004651"/>
    </source>
</evidence>
<dbReference type="InterPro" id="IPR003439">
    <property type="entry name" value="ABC_transporter-like_ATP-bd"/>
</dbReference>
<dbReference type="PROSITE" id="PS50929">
    <property type="entry name" value="ABC_TM1F"/>
    <property type="match status" value="1"/>
</dbReference>
<feature type="transmembrane region" description="Helical" evidence="9">
    <location>
        <begin position="163"/>
        <end position="179"/>
    </location>
</feature>
<dbReference type="InterPro" id="IPR017871">
    <property type="entry name" value="ABC_transporter-like_CS"/>
</dbReference>
<evidence type="ECO:0000259" key="11">
    <source>
        <dbReference type="PROSITE" id="PS50929"/>
    </source>
</evidence>
<dbReference type="PROSITE" id="PS00211">
    <property type="entry name" value="ABC_TRANSPORTER_1"/>
    <property type="match status" value="1"/>
</dbReference>
<dbReference type="RefSeq" id="WP_207139658.1">
    <property type="nucleotide sequence ID" value="NZ_JAEKJZ010000001.1"/>
</dbReference>
<evidence type="ECO:0000256" key="2">
    <source>
        <dbReference type="ARBA" id="ARBA00005417"/>
    </source>
</evidence>
<evidence type="ECO:0000313" key="12">
    <source>
        <dbReference type="EMBL" id="MBN9670147.1"/>
    </source>
</evidence>
<dbReference type="Gene3D" id="1.20.1560.10">
    <property type="entry name" value="ABC transporter type 1, transmembrane domain"/>
    <property type="match status" value="1"/>
</dbReference>
<dbReference type="Pfam" id="PF00664">
    <property type="entry name" value="ABC_membrane"/>
    <property type="match status" value="1"/>
</dbReference>
<keyword evidence="5" id="KW-0067">ATP-binding</keyword>
<dbReference type="GO" id="GO:0005886">
    <property type="term" value="C:plasma membrane"/>
    <property type="evidence" value="ECO:0007669"/>
    <property type="project" value="UniProtKB-SubCell"/>
</dbReference>
<dbReference type="InterPro" id="IPR027417">
    <property type="entry name" value="P-loop_NTPase"/>
</dbReference>
<keyword evidence="7 9" id="KW-0472">Membrane</keyword>
<dbReference type="InterPro" id="IPR014216">
    <property type="entry name" value="ABC_transptr_CydD"/>
</dbReference>
<feature type="transmembrane region" description="Helical" evidence="9">
    <location>
        <begin position="77"/>
        <end position="98"/>
    </location>
</feature>
<dbReference type="GO" id="GO:0016887">
    <property type="term" value="F:ATP hydrolysis activity"/>
    <property type="evidence" value="ECO:0007669"/>
    <property type="project" value="InterPro"/>
</dbReference>
<keyword evidence="4" id="KW-0547">Nucleotide-binding</keyword>
<accession>A0A939ECP7</accession>
<protein>
    <submittedName>
        <fullName evidence="12">Thiol reductant ABC exporter subunit CydD</fullName>
    </submittedName>
</protein>
<dbReference type="SMART" id="SM00382">
    <property type="entry name" value="AAA"/>
    <property type="match status" value="1"/>
</dbReference>
<dbReference type="PANTHER" id="PTHR24221:SF590">
    <property type="entry name" value="COMPONENT LINKED WITH THE ASSEMBLY OF CYTOCHROME' TRANSPORT TRANSMEMBRANE ATP-BINDING PROTEIN ABC TRANSPORTER CYDD-RELATED"/>
    <property type="match status" value="1"/>
</dbReference>
<evidence type="ECO:0000256" key="3">
    <source>
        <dbReference type="ARBA" id="ARBA00022692"/>
    </source>
</evidence>
<evidence type="ECO:0000256" key="5">
    <source>
        <dbReference type="ARBA" id="ARBA00022840"/>
    </source>
</evidence>
<dbReference type="GO" id="GO:0005524">
    <property type="term" value="F:ATP binding"/>
    <property type="evidence" value="ECO:0007669"/>
    <property type="project" value="UniProtKB-KW"/>
</dbReference>
<dbReference type="PANTHER" id="PTHR24221">
    <property type="entry name" value="ATP-BINDING CASSETTE SUB-FAMILY B"/>
    <property type="match status" value="1"/>
</dbReference>
<feature type="domain" description="ABC transporter" evidence="10">
    <location>
        <begin position="372"/>
        <end position="594"/>
    </location>
</feature>
<feature type="region of interest" description="Disordered" evidence="8">
    <location>
        <begin position="1"/>
        <end position="22"/>
    </location>
</feature>
<organism evidence="12 13">
    <name type="scientific">Roseibium aggregatum</name>
    <dbReference type="NCBI Taxonomy" id="187304"/>
    <lineage>
        <taxon>Bacteria</taxon>
        <taxon>Pseudomonadati</taxon>
        <taxon>Pseudomonadota</taxon>
        <taxon>Alphaproteobacteria</taxon>
        <taxon>Hyphomicrobiales</taxon>
        <taxon>Stappiaceae</taxon>
        <taxon>Roseibium</taxon>
    </lineage>
</organism>
<dbReference type="SUPFAM" id="SSF52540">
    <property type="entry name" value="P-loop containing nucleoside triphosphate hydrolases"/>
    <property type="match status" value="1"/>
</dbReference>
<dbReference type="InterPro" id="IPR011527">
    <property type="entry name" value="ABC1_TM_dom"/>
</dbReference>
<dbReference type="PROSITE" id="PS50893">
    <property type="entry name" value="ABC_TRANSPORTER_2"/>
    <property type="match status" value="1"/>
</dbReference>
<dbReference type="InterPro" id="IPR036640">
    <property type="entry name" value="ABC1_TM_sf"/>
</dbReference>
<keyword evidence="3 9" id="KW-0812">Transmembrane</keyword>
<dbReference type="InterPro" id="IPR039421">
    <property type="entry name" value="Type_1_exporter"/>
</dbReference>
<dbReference type="CDD" id="cd18584">
    <property type="entry name" value="ABC_6TM_AarD_CydD"/>
    <property type="match status" value="1"/>
</dbReference>
<comment type="similarity">
    <text evidence="2">Belongs to the ABC transporter superfamily.</text>
</comment>
<comment type="caution">
    <text evidence="12">The sequence shown here is derived from an EMBL/GenBank/DDBJ whole genome shotgun (WGS) entry which is preliminary data.</text>
</comment>
<dbReference type="Proteomes" id="UP000664096">
    <property type="component" value="Unassembled WGS sequence"/>
</dbReference>
<dbReference type="NCBIfam" id="TIGR02857">
    <property type="entry name" value="CydD"/>
    <property type="match status" value="1"/>
</dbReference>
<feature type="transmembrane region" description="Helical" evidence="9">
    <location>
        <begin position="263"/>
        <end position="291"/>
    </location>
</feature>
<dbReference type="InterPro" id="IPR003593">
    <property type="entry name" value="AAA+_ATPase"/>
</dbReference>
<reference evidence="12" key="1">
    <citation type="submission" date="2020-12" db="EMBL/GenBank/DDBJ databases">
        <title>Oil enriched cultivation method for isolating marine PHA-producing bacteria.</title>
        <authorList>
            <person name="Zheng W."/>
            <person name="Yu S."/>
            <person name="Huang Y."/>
        </authorList>
    </citation>
    <scope>NUCLEOTIDE SEQUENCE</scope>
    <source>
        <strain evidence="12">SY-2-12</strain>
    </source>
</reference>
<dbReference type="SUPFAM" id="SSF90123">
    <property type="entry name" value="ABC transporter transmembrane region"/>
    <property type="match status" value="1"/>
</dbReference>
<comment type="subcellular location">
    <subcellularLocation>
        <location evidence="1">Cell membrane</location>
        <topology evidence="1">Multi-pass membrane protein</topology>
    </subcellularLocation>
</comment>
<evidence type="ECO:0000256" key="7">
    <source>
        <dbReference type="ARBA" id="ARBA00023136"/>
    </source>
</evidence>
<evidence type="ECO:0000256" key="6">
    <source>
        <dbReference type="ARBA" id="ARBA00022989"/>
    </source>
</evidence>
<dbReference type="Pfam" id="PF00005">
    <property type="entry name" value="ABC_tran"/>
    <property type="match status" value="1"/>
</dbReference>
<evidence type="ECO:0000259" key="10">
    <source>
        <dbReference type="PROSITE" id="PS50893"/>
    </source>
</evidence>
<feature type="domain" description="ABC transmembrane type-1" evidence="11">
    <location>
        <begin position="50"/>
        <end position="334"/>
    </location>
</feature>
<evidence type="ECO:0000313" key="13">
    <source>
        <dbReference type="Proteomes" id="UP000664096"/>
    </source>
</evidence>
<dbReference type="EMBL" id="JAEKJZ010000001">
    <property type="protein sequence ID" value="MBN9670147.1"/>
    <property type="molecule type" value="Genomic_DNA"/>
</dbReference>
<gene>
    <name evidence="12" type="primary">cydD</name>
    <name evidence="12" type="ORF">JF539_07335</name>
</gene>
<evidence type="ECO:0000256" key="8">
    <source>
        <dbReference type="SAM" id="MobiDB-lite"/>
    </source>
</evidence>
<dbReference type="GO" id="GO:0140359">
    <property type="term" value="F:ABC-type transporter activity"/>
    <property type="evidence" value="ECO:0007669"/>
    <property type="project" value="InterPro"/>
</dbReference>
<feature type="transmembrane region" description="Helical" evidence="9">
    <location>
        <begin position="303"/>
        <end position="322"/>
    </location>
</feature>
<evidence type="ECO:0000256" key="4">
    <source>
        <dbReference type="ARBA" id="ARBA00022741"/>
    </source>
</evidence>
<feature type="transmembrane region" description="Helical" evidence="9">
    <location>
        <begin position="38"/>
        <end position="65"/>
    </location>
</feature>
<dbReference type="AlphaFoldDB" id="A0A939ECP7"/>
<name>A0A939ECP7_9HYPH</name>
<dbReference type="GO" id="GO:0042883">
    <property type="term" value="P:cysteine transport"/>
    <property type="evidence" value="ECO:0007669"/>
    <property type="project" value="InterPro"/>
</dbReference>
<dbReference type="Gene3D" id="3.40.50.300">
    <property type="entry name" value="P-loop containing nucleotide triphosphate hydrolases"/>
    <property type="match status" value="1"/>
</dbReference>
<proteinExistence type="inferred from homology"/>
<keyword evidence="6 9" id="KW-1133">Transmembrane helix</keyword>
<sequence>MQQGDCSKSARKGDAGKTGEIGRPLDAENSALRRSGRLLAVADLLWIPQAGLIAVALGTLLAAIYAPQDDATPTSLFFGPVALAVLGIALLAALRVGLQFRAANLARRTASAIQVRARTELLSAATSRSPAASFPSSGAFAAHVTEQIDLLGPYFRNFVPQMMRLKLVPIGIVLATLWFSWLAALILLICGPVIPLFMALIGMRAKSASARQQEELTRLSGILMDRIKGLETLTLFGALNRSKDDIERAGETFRIGTMRVLKIAFLSSTVLELFSALGVAFCAVFVGFSLLGEINTGTWGPPLGYSTGLFILLLAPEFFAPLRAYAAAYHDRAAGLAAQEKLGVLFEEIRIDRTDAPAGTQAEAPLASPPAIRFDTVSLSLGGHEVLKDFDLSIEAGETILLEGPSGSGKTTILDCLFGYHGPDGGTIRIGGADPVSVSERLRGHAIWLGQAPRLFHGSLKANLLKGAQEPGRVTDEDIWTALRLAGADELVRRLPNGLATLLGEEGFGLSVGEIRRVALARAALRQDAVLFLADEPTAGLDDETARDVIEGLKTLAAGRTAVIATHDPEVLAMPGRRVDLNARASELPLEAAI</sequence>